<dbReference type="InterPro" id="IPR056884">
    <property type="entry name" value="NPHP3-like_N"/>
</dbReference>
<dbReference type="InterPro" id="IPR015943">
    <property type="entry name" value="WD40/YVTN_repeat-like_dom_sf"/>
</dbReference>
<proteinExistence type="predicted"/>
<dbReference type="InterPro" id="IPR027417">
    <property type="entry name" value="P-loop_NTPase"/>
</dbReference>
<dbReference type="PANTHER" id="PTHR19879:SF9">
    <property type="entry name" value="TRANSCRIPTION INITIATION FACTOR TFIID SUBUNIT 5"/>
    <property type="match status" value="1"/>
</dbReference>
<dbReference type="InterPro" id="IPR036322">
    <property type="entry name" value="WD40_repeat_dom_sf"/>
</dbReference>
<feature type="repeat" description="WD" evidence="3">
    <location>
        <begin position="1084"/>
        <end position="1125"/>
    </location>
</feature>
<gene>
    <name evidence="6" type="ORF">RDB_LOCUS36242</name>
</gene>
<dbReference type="PROSITE" id="PS50294">
    <property type="entry name" value="WD_REPEATS_REGION"/>
    <property type="match status" value="10"/>
</dbReference>
<feature type="repeat" description="WD" evidence="3">
    <location>
        <begin position="953"/>
        <end position="994"/>
    </location>
</feature>
<feature type="repeat" description="WD" evidence="3">
    <location>
        <begin position="1169"/>
        <end position="1210"/>
    </location>
</feature>
<accession>A0A8H3HT50</accession>
<feature type="repeat" description="WD" evidence="3">
    <location>
        <begin position="825"/>
        <end position="866"/>
    </location>
</feature>
<feature type="repeat" description="WD" evidence="3">
    <location>
        <begin position="1254"/>
        <end position="1295"/>
    </location>
</feature>
<keyword evidence="1 3" id="KW-0853">WD repeat</keyword>
<evidence type="ECO:0000313" key="7">
    <source>
        <dbReference type="Proteomes" id="UP000663827"/>
    </source>
</evidence>
<feature type="domain" description="Nephrocystin 3-like N-terminal" evidence="5">
    <location>
        <begin position="232"/>
        <end position="390"/>
    </location>
</feature>
<evidence type="ECO:0000256" key="1">
    <source>
        <dbReference type="ARBA" id="ARBA00022574"/>
    </source>
</evidence>
<feature type="repeat" description="WD" evidence="3">
    <location>
        <begin position="996"/>
        <end position="1033"/>
    </location>
</feature>
<dbReference type="Gene3D" id="3.40.50.300">
    <property type="entry name" value="P-loop containing nucleotide triphosphate hydrolases"/>
    <property type="match status" value="1"/>
</dbReference>
<protein>
    <recommendedName>
        <fullName evidence="5">Nephrocystin 3-like N-terminal domain-containing protein</fullName>
    </recommendedName>
</protein>
<dbReference type="PANTHER" id="PTHR19879">
    <property type="entry name" value="TRANSCRIPTION INITIATION FACTOR TFIID"/>
    <property type="match status" value="1"/>
</dbReference>
<evidence type="ECO:0000256" key="2">
    <source>
        <dbReference type="ARBA" id="ARBA00022737"/>
    </source>
</evidence>
<evidence type="ECO:0000259" key="5">
    <source>
        <dbReference type="Pfam" id="PF24883"/>
    </source>
</evidence>
<name>A0A8H3HT50_9AGAM</name>
<feature type="repeat" description="WD" evidence="3">
    <location>
        <begin position="789"/>
        <end position="823"/>
    </location>
</feature>
<dbReference type="SUPFAM" id="SSF50969">
    <property type="entry name" value="YVTN repeat-like/Quinoprotein amine dehydrogenase"/>
    <property type="match status" value="1"/>
</dbReference>
<dbReference type="SUPFAM" id="SSF50978">
    <property type="entry name" value="WD40 repeat-like"/>
    <property type="match status" value="2"/>
</dbReference>
<evidence type="ECO:0000313" key="6">
    <source>
        <dbReference type="EMBL" id="CAE7095694.1"/>
    </source>
</evidence>
<feature type="repeat" description="WD" evidence="3">
    <location>
        <begin position="1040"/>
        <end position="1074"/>
    </location>
</feature>
<feature type="repeat" description="WD" evidence="3">
    <location>
        <begin position="868"/>
        <end position="909"/>
    </location>
</feature>
<feature type="region of interest" description="Disordered" evidence="4">
    <location>
        <begin position="1"/>
        <end position="34"/>
    </location>
</feature>
<dbReference type="OrthoDB" id="10259133at2759"/>
<dbReference type="InterPro" id="IPR001680">
    <property type="entry name" value="WD40_rpt"/>
</dbReference>
<dbReference type="PROSITE" id="PS00678">
    <property type="entry name" value="WD_REPEATS_1"/>
    <property type="match status" value="6"/>
</dbReference>
<dbReference type="PROSITE" id="PS50082">
    <property type="entry name" value="WD_REPEATS_2"/>
    <property type="match status" value="12"/>
</dbReference>
<organism evidence="6 7">
    <name type="scientific">Rhizoctonia solani</name>
    <dbReference type="NCBI Taxonomy" id="456999"/>
    <lineage>
        <taxon>Eukaryota</taxon>
        <taxon>Fungi</taxon>
        <taxon>Dikarya</taxon>
        <taxon>Basidiomycota</taxon>
        <taxon>Agaricomycotina</taxon>
        <taxon>Agaricomycetes</taxon>
        <taxon>Cantharellales</taxon>
        <taxon>Ceratobasidiaceae</taxon>
        <taxon>Rhizoctonia</taxon>
    </lineage>
</organism>
<comment type="caution">
    <text evidence="6">The sequence shown here is derived from an EMBL/GenBank/DDBJ whole genome shotgun (WGS) entry which is preliminary data.</text>
</comment>
<dbReference type="InterPro" id="IPR011044">
    <property type="entry name" value="Quino_amine_DH_bsu"/>
</dbReference>
<sequence>MSRHTTPLLASAPLPTEPSREVVTPSPGPSTQIDVPEADVRNLMKDKEPSGAGWNQLVNSLRKLESGMELFPPLKSAVSAFIGCLDIVQRAAVNRADYEELADEFQSMADMLNQYASELESEPTNGSIANIAQCIQRQVADIERKQESGTIGRLLNADQNQEEVIRHYRQVEKLFRQLQYDLSMRTRNDVKKQLEMTLLQRMSAVDDARYNSSYSTTIRRRACTVETREAIHQNLQDWTTNSKSEKIYWMNGMAGTGKTTIAYSFCEWLEETNRLGASFFCSRISATCRLLNQIIPTIAYQLAQFSPAFRSKLCVALNSNPDAGKLNVVQQFEKLISRPLSAAKGAIPDGLVIVIDALDECDDSYSVRLLLDLLLKFAEQLPLKFFVSSRPEPVIRERMMSQGGATRSIVYLHDIEASIVEEDIKKYLTEALQSMHPPPSSKHIGLLAKRSRNLFIYAATVVRYIYPEDVLVDSNARLKSMMIAIGDPKTIAENKYDDLDRLYTAVLGAAFHARLDRSEKQQMERVLWTIVCAREPITVATIALLASLGEEQVWAALQSLRSVVHVPEDNSLISALHASFPEYMLDESRSKGSGCNESKWNEALAHRCFYVMKLELKFNICGLENSFLTDERVPHLQDRVAQYISPALSYACRYWSNHLQLSPAMVQTRDMLLNFLSSQLLFWMEVLSLCRCLAIGASMMQQAQTWLRQVEDNQDEIQKQLSDARNFVTWFAANPCSRSTPHIYVSALPLCAKSSWVYQHYMQRTTALANISVQHDEAVLAIWTVESGVRSSSISPKDDRIATGSSDGTVHVYDMHTGAILAGPFKGHTNEVNSVAFSPSGAHIASGSDDKTIIVWDALTGRVVIGPLHKHTSFVMCVAFSPDGTRIVSGSLDQSIIVWDSATGKVVLGPLQGHTSFIQSTSFSPDGRLIASCSYDRSVRLWGAHNGAALAELEGHEDRVTQIAFSPNGSRLASCSSDGTIRLWDVEMRAAIGQPLRGHEGRIWSIAYSSDSSHIVSGGVEDHSIIVWETHTGLPVIGPLSGHSEGIDSIGFTSDNSRVISCSEDRTIRIWDINMQSKGAPSQENAHEVSIGQVVFLPNHTQIVSNSSSGGLRVWDMHTGRIIPREFQGQTGLETIAVSSRGTLVAASTSDLSVRVWDTDTGKAVCKPLTGHNGLVKCLCYSPSGAYICSGTEDGTIIIWDIKESAMAGQPYKGHTGTVNSVAYSPDGTCLASAGADCTVMIWDTSTGKLIHALNGHEAPVSSVAFFLNGSHIVSGSIDGAIRKWEVKSGHCASTLFEADPHLDSSSVSSSGESTFANYICLSPDGTRIVSGFGSSLRLVDSQNMKPVTRLGLPQKEAVHWVGYSSNGTDIISVSIDSIKTGSEETSKAPTRKISQSPNIIRVWRTGVASDQPGLPPTPHSWSYQPDGRVLSPEGLKIWVPPDLLPLLTVESDCYFNPLVMTTGRVIDLGYKDACVGNRWVECYTTKDPDC</sequence>
<dbReference type="CDD" id="cd21037">
    <property type="entry name" value="MLKL_NTD"/>
    <property type="match status" value="1"/>
</dbReference>
<dbReference type="PRINTS" id="PR00320">
    <property type="entry name" value="GPROTEINBRPT"/>
</dbReference>
<dbReference type="Pfam" id="PF00400">
    <property type="entry name" value="WD40"/>
    <property type="match status" value="11"/>
</dbReference>
<dbReference type="Gene3D" id="2.130.10.10">
    <property type="entry name" value="YVTN repeat-like/Quinoprotein amine dehydrogenase"/>
    <property type="match status" value="5"/>
</dbReference>
<dbReference type="InterPro" id="IPR059179">
    <property type="entry name" value="MLKL-like_MCAfunc"/>
</dbReference>
<dbReference type="EMBL" id="CAJNJQ010000711">
    <property type="protein sequence ID" value="CAE7095694.1"/>
    <property type="molecule type" value="Genomic_DNA"/>
</dbReference>
<dbReference type="InterPro" id="IPR020472">
    <property type="entry name" value="WD40_PAC1"/>
</dbReference>
<keyword evidence="2" id="KW-0677">Repeat</keyword>
<dbReference type="InterPro" id="IPR019775">
    <property type="entry name" value="WD40_repeat_CS"/>
</dbReference>
<dbReference type="Pfam" id="PF24883">
    <property type="entry name" value="NPHP3_N"/>
    <property type="match status" value="1"/>
</dbReference>
<dbReference type="CDD" id="cd00200">
    <property type="entry name" value="WD40"/>
    <property type="match status" value="2"/>
</dbReference>
<dbReference type="Proteomes" id="UP000663827">
    <property type="component" value="Unassembled WGS sequence"/>
</dbReference>
<reference evidence="6" key="1">
    <citation type="submission" date="2021-01" db="EMBL/GenBank/DDBJ databases">
        <authorList>
            <person name="Kaushik A."/>
        </authorList>
    </citation>
    <scope>NUCLEOTIDE SEQUENCE</scope>
    <source>
        <strain evidence="6">AG5</strain>
    </source>
</reference>
<feature type="repeat" description="WD" evidence="3">
    <location>
        <begin position="1212"/>
        <end position="1253"/>
    </location>
</feature>
<feature type="repeat" description="WD" evidence="3">
    <location>
        <begin position="1133"/>
        <end position="1167"/>
    </location>
</feature>
<evidence type="ECO:0000256" key="4">
    <source>
        <dbReference type="SAM" id="MobiDB-lite"/>
    </source>
</evidence>
<feature type="repeat" description="WD" evidence="3">
    <location>
        <begin position="911"/>
        <end position="952"/>
    </location>
</feature>
<evidence type="ECO:0000256" key="3">
    <source>
        <dbReference type="PROSITE-ProRule" id="PRU00221"/>
    </source>
</evidence>
<dbReference type="SUPFAM" id="SSF52540">
    <property type="entry name" value="P-loop containing nucleoside triphosphate hydrolases"/>
    <property type="match status" value="1"/>
</dbReference>
<dbReference type="SMART" id="SM00320">
    <property type="entry name" value="WD40"/>
    <property type="match status" value="13"/>
</dbReference>